<dbReference type="InterPro" id="IPR011600">
    <property type="entry name" value="Pept_C14_caspase"/>
</dbReference>
<sequence>MSAFAFKRFVGDIGLREDTADKLWAGNIRTPQELASSTATRVGAIVDDNLLVNTILPVLQKYAFPITMAKDPYEKALGLLRKEAGFENSTQNSNANISSDTTAFVDPNSRVPASQTSNQSSAGITPQQATRDQPRTNEAQPSTQENNRSNRQNTGISVETNGSLHYTHHEDEDLPTIIVDGENFTISAGKPKPTVIKSTRQFGTTSNVNITGGTFVQSSILSSKPTVFKNVNSTISAATFVDTEEEKKERRKPSYKTNIVIQGNTYSTSDMHFNDDDNFWIDDMTVEPTSESVYDSHFNDTCVYTVQNLGHSRALIINNIDFSNGLSSRSGADVDSRNLENLWTKLGFTVQVHHNKRKPEIFQLIKEFATSPENRQAPMLMVYVGSHGERRGNKDFFIGTDKEQIDVANFCDMFSTSNCPMMARKPKLFFFQFCRRDKTSSDGLDANNGGIESDTNPTAEHMQVDPPVPRAQNMSDMLWSFSTAPGTKAYRDTRDGSWFVTSLCKVLMNHANKEDLVSMLTMVNNSVMLEQGVENGLNVVQMTETTSTLNKKVKFFPQRL</sequence>
<dbReference type="EMBL" id="CAWYQH010000098">
    <property type="protein sequence ID" value="CAK8685012.1"/>
    <property type="molecule type" value="Genomic_DNA"/>
</dbReference>
<dbReference type="InterPro" id="IPR002138">
    <property type="entry name" value="Pept_C14_p10"/>
</dbReference>
<evidence type="ECO:0000313" key="10">
    <source>
        <dbReference type="Proteomes" id="UP001642483"/>
    </source>
</evidence>
<keyword evidence="3" id="KW-0053">Apoptosis</keyword>
<dbReference type="PROSITE" id="PS50207">
    <property type="entry name" value="CASPASE_P10"/>
    <property type="match status" value="1"/>
</dbReference>
<dbReference type="PRINTS" id="PR00376">
    <property type="entry name" value="IL1BCENZYME"/>
</dbReference>
<keyword evidence="10" id="KW-1185">Reference proteome</keyword>
<dbReference type="InterPro" id="IPR029030">
    <property type="entry name" value="Caspase-like_dom_sf"/>
</dbReference>
<feature type="compositionally biased region" description="Polar residues" evidence="6">
    <location>
        <begin position="111"/>
        <end position="157"/>
    </location>
</feature>
<evidence type="ECO:0000256" key="6">
    <source>
        <dbReference type="SAM" id="MobiDB-lite"/>
    </source>
</evidence>
<reference evidence="9 10" key="1">
    <citation type="submission" date="2024-02" db="EMBL/GenBank/DDBJ databases">
        <authorList>
            <person name="Daric V."/>
            <person name="Darras S."/>
        </authorList>
    </citation>
    <scope>NUCLEOTIDE SEQUENCE [LARGE SCALE GENOMIC DNA]</scope>
</reference>
<dbReference type="Gene3D" id="3.40.50.1460">
    <property type="match status" value="1"/>
</dbReference>
<evidence type="ECO:0000256" key="1">
    <source>
        <dbReference type="ARBA" id="ARBA00010134"/>
    </source>
</evidence>
<organism evidence="9 10">
    <name type="scientific">Clavelina lepadiformis</name>
    <name type="common">Light-bulb sea squirt</name>
    <name type="synonym">Ascidia lepadiformis</name>
    <dbReference type="NCBI Taxonomy" id="159417"/>
    <lineage>
        <taxon>Eukaryota</taxon>
        <taxon>Metazoa</taxon>
        <taxon>Chordata</taxon>
        <taxon>Tunicata</taxon>
        <taxon>Ascidiacea</taxon>
        <taxon>Aplousobranchia</taxon>
        <taxon>Clavelinidae</taxon>
        <taxon>Clavelina</taxon>
    </lineage>
</organism>
<evidence type="ECO:0000259" key="8">
    <source>
        <dbReference type="PROSITE" id="PS50208"/>
    </source>
</evidence>
<dbReference type="Pfam" id="PF00656">
    <property type="entry name" value="Peptidase_C14"/>
    <property type="match status" value="1"/>
</dbReference>
<keyword evidence="2" id="KW-0645">Protease</keyword>
<dbReference type="PANTHER" id="PTHR47901:SF8">
    <property type="entry name" value="CASPASE-3"/>
    <property type="match status" value="1"/>
</dbReference>
<dbReference type="PROSITE" id="PS50208">
    <property type="entry name" value="CASPASE_P20"/>
    <property type="match status" value="1"/>
</dbReference>
<protein>
    <submittedName>
        <fullName evidence="9">Uncharacterized protein</fullName>
    </submittedName>
</protein>
<dbReference type="PANTHER" id="PTHR47901">
    <property type="entry name" value="CASPASE RECRUITMENT DOMAIN-CONTAINING PROTEIN 18"/>
    <property type="match status" value="1"/>
</dbReference>
<gene>
    <name evidence="9" type="ORF">CVLEPA_LOCUS16176</name>
</gene>
<feature type="domain" description="Caspase family p10" evidence="7">
    <location>
        <begin position="467"/>
        <end position="557"/>
    </location>
</feature>
<comment type="similarity">
    <text evidence="1 5">Belongs to the peptidase C14A family.</text>
</comment>
<keyword evidence="4" id="KW-0378">Hydrolase</keyword>
<evidence type="ECO:0000256" key="4">
    <source>
        <dbReference type="ARBA" id="ARBA00022801"/>
    </source>
</evidence>
<dbReference type="InterPro" id="IPR001309">
    <property type="entry name" value="Pept_C14_p20"/>
</dbReference>
<dbReference type="SUPFAM" id="SSF52129">
    <property type="entry name" value="Caspase-like"/>
    <property type="match status" value="1"/>
</dbReference>
<dbReference type="SMART" id="SM00115">
    <property type="entry name" value="CASc"/>
    <property type="match status" value="1"/>
</dbReference>
<evidence type="ECO:0000313" key="9">
    <source>
        <dbReference type="EMBL" id="CAK8685012.1"/>
    </source>
</evidence>
<dbReference type="InterPro" id="IPR015917">
    <property type="entry name" value="Pept_C14A"/>
</dbReference>
<evidence type="ECO:0000256" key="3">
    <source>
        <dbReference type="ARBA" id="ARBA00022703"/>
    </source>
</evidence>
<dbReference type="InterPro" id="IPR002398">
    <property type="entry name" value="Pept_C14"/>
</dbReference>
<evidence type="ECO:0000259" key="7">
    <source>
        <dbReference type="PROSITE" id="PS50207"/>
    </source>
</evidence>
<evidence type="ECO:0000256" key="5">
    <source>
        <dbReference type="RuleBase" id="RU003971"/>
    </source>
</evidence>
<name>A0ABP0FZJ8_CLALP</name>
<dbReference type="Proteomes" id="UP001642483">
    <property type="component" value="Unassembled WGS sequence"/>
</dbReference>
<accession>A0ABP0FZJ8</accession>
<feature type="compositionally biased region" description="Polar residues" evidence="6">
    <location>
        <begin position="89"/>
        <end position="102"/>
    </location>
</feature>
<evidence type="ECO:0000256" key="2">
    <source>
        <dbReference type="ARBA" id="ARBA00022670"/>
    </source>
</evidence>
<comment type="caution">
    <text evidence="9">The sequence shown here is derived from an EMBL/GenBank/DDBJ whole genome shotgun (WGS) entry which is preliminary data.</text>
</comment>
<proteinExistence type="inferred from homology"/>
<feature type="domain" description="Caspase family p20" evidence="8">
    <location>
        <begin position="314"/>
        <end position="438"/>
    </location>
</feature>
<feature type="region of interest" description="Disordered" evidence="6">
    <location>
        <begin position="89"/>
        <end position="157"/>
    </location>
</feature>